<name>A0A9P1I6V6_9PELO</name>
<evidence type="ECO:0000313" key="1">
    <source>
        <dbReference type="EMBL" id="CAI5439394.1"/>
    </source>
</evidence>
<comment type="caution">
    <text evidence="1">The sequence shown here is derived from an EMBL/GenBank/DDBJ whole genome shotgun (WGS) entry which is preliminary data.</text>
</comment>
<gene>
    <name evidence="1" type="ORF">CAMP_LOCUS2031</name>
</gene>
<organism evidence="1 2">
    <name type="scientific">Caenorhabditis angaria</name>
    <dbReference type="NCBI Taxonomy" id="860376"/>
    <lineage>
        <taxon>Eukaryota</taxon>
        <taxon>Metazoa</taxon>
        <taxon>Ecdysozoa</taxon>
        <taxon>Nematoda</taxon>
        <taxon>Chromadorea</taxon>
        <taxon>Rhabditida</taxon>
        <taxon>Rhabditina</taxon>
        <taxon>Rhabditomorpha</taxon>
        <taxon>Rhabditoidea</taxon>
        <taxon>Rhabditidae</taxon>
        <taxon>Peloderinae</taxon>
        <taxon>Caenorhabditis</taxon>
    </lineage>
</organism>
<protein>
    <submittedName>
        <fullName evidence="1">Uncharacterized protein</fullName>
    </submittedName>
</protein>
<dbReference type="EMBL" id="CANHGI010000001">
    <property type="protein sequence ID" value="CAI5439394.1"/>
    <property type="molecule type" value="Genomic_DNA"/>
</dbReference>
<proteinExistence type="predicted"/>
<evidence type="ECO:0000313" key="2">
    <source>
        <dbReference type="Proteomes" id="UP001152747"/>
    </source>
</evidence>
<keyword evidence="2" id="KW-1185">Reference proteome</keyword>
<accession>A0A9P1I6V6</accession>
<dbReference type="Proteomes" id="UP001152747">
    <property type="component" value="Unassembled WGS sequence"/>
</dbReference>
<reference evidence="1" key="1">
    <citation type="submission" date="2022-11" db="EMBL/GenBank/DDBJ databases">
        <authorList>
            <person name="Kikuchi T."/>
        </authorList>
    </citation>
    <scope>NUCLEOTIDE SEQUENCE</scope>
    <source>
        <strain evidence="1">PS1010</strain>
    </source>
</reference>
<sequence>MPIFPFFQPRPPKIVDFGNFHKEFEKQLKKKSYLVQEINVRHVKDFDGNFYLIEIHPKIQQNHNEPYCQFIAKIKEDLENPGKSTLFRRAEISENPMKPNKTMQHSIINVDYNYHYNCARWLCSILGEPEFRIDKLEVMFPPRCDILDVFELRNFVERLEIYVDKEEQDPLLLIGWLDKFDKERLNYVKITSENVRIEVKMSEFLQNIHTLEIYGKNDVDLQWIYTSKTLKFVQNLSDNLVLTDEEIKSICEHLMDQSSSNKMLFFDQGTIERGKELKKWLREKYSDHLVGVDHFQRKIDGGKMFFFDMKNRYLKFEITKENARFSERQPVFPI</sequence>
<dbReference type="AlphaFoldDB" id="A0A9P1I6V6"/>